<evidence type="ECO:0000259" key="17">
    <source>
        <dbReference type="PROSITE" id="PS51194"/>
    </source>
</evidence>
<name>F5YAH1_LEAAZ</name>
<dbReference type="Pfam" id="PF19833">
    <property type="entry name" value="RecG_dom3_C"/>
    <property type="match status" value="1"/>
</dbReference>
<evidence type="ECO:0000313" key="18">
    <source>
        <dbReference type="EMBL" id="AEF82645.1"/>
    </source>
</evidence>
<evidence type="ECO:0000256" key="4">
    <source>
        <dbReference type="ARBA" id="ARBA00022763"/>
    </source>
</evidence>
<keyword evidence="9 15" id="KW-0233">DNA recombination</keyword>
<dbReference type="SMART" id="SM00490">
    <property type="entry name" value="HELICc"/>
    <property type="match status" value="1"/>
</dbReference>
<dbReference type="InterPro" id="IPR004609">
    <property type="entry name" value="ATP-dep_DNA_helicase_RecG"/>
</dbReference>
<dbReference type="GO" id="GO:0006281">
    <property type="term" value="P:DNA repair"/>
    <property type="evidence" value="ECO:0007669"/>
    <property type="project" value="UniProtKB-UniRule"/>
</dbReference>
<accession>F5YAH1</accession>
<dbReference type="NCBIfam" id="NF008168">
    <property type="entry name" value="PRK10917.2-2"/>
    <property type="match status" value="1"/>
</dbReference>
<evidence type="ECO:0000256" key="1">
    <source>
        <dbReference type="ARBA" id="ARBA00007504"/>
    </source>
</evidence>
<dbReference type="Pfam" id="PF17191">
    <property type="entry name" value="RecG_wedge"/>
    <property type="match status" value="1"/>
</dbReference>
<comment type="function">
    <text evidence="15">Plays a critical role in recombination and DNA repair. Helps process Holliday junction intermediates to mature products by catalyzing branch migration. Has replication fork regression activity, unwinds stalled or blocked replication forks to make a HJ that can be resolved. Has a DNA unwinding activity characteristic of a DNA helicase with 3'-5' polarity.</text>
</comment>
<evidence type="ECO:0000256" key="7">
    <source>
        <dbReference type="ARBA" id="ARBA00022840"/>
    </source>
</evidence>
<dbReference type="KEGG" id="taz:TREAZ_3099"/>
<dbReference type="InterPro" id="IPR011545">
    <property type="entry name" value="DEAD/DEAH_box_helicase_dom"/>
</dbReference>
<comment type="similarity">
    <text evidence="1 15">Belongs to the helicase family. RecG subfamily.</text>
</comment>
<dbReference type="GO" id="GO:0006310">
    <property type="term" value="P:DNA recombination"/>
    <property type="evidence" value="ECO:0007669"/>
    <property type="project" value="UniProtKB-UniRule"/>
</dbReference>
<evidence type="ECO:0000256" key="8">
    <source>
        <dbReference type="ARBA" id="ARBA00023125"/>
    </source>
</evidence>
<evidence type="ECO:0000256" key="12">
    <source>
        <dbReference type="ARBA" id="ARBA00034617"/>
    </source>
</evidence>
<evidence type="ECO:0000256" key="2">
    <source>
        <dbReference type="ARBA" id="ARBA00017846"/>
    </source>
</evidence>
<dbReference type="STRING" id="545695.TREAZ_3099"/>
<dbReference type="PANTHER" id="PTHR47964:SF1">
    <property type="entry name" value="ATP-DEPENDENT DNA HELICASE HOMOLOG RECG, CHLOROPLASTIC"/>
    <property type="match status" value="1"/>
</dbReference>
<dbReference type="InParanoid" id="F5YAH1"/>
<protein>
    <recommendedName>
        <fullName evidence="2 15">ATP-dependent DNA helicase RecG</fullName>
        <ecNumber evidence="13 15">5.6.2.4</ecNumber>
    </recommendedName>
</protein>
<comment type="catalytic activity">
    <reaction evidence="12 15">
        <text>Couples ATP hydrolysis with the unwinding of duplex DNA by translocating in the 3'-5' direction.</text>
        <dbReference type="EC" id="5.6.2.4"/>
    </reaction>
</comment>
<dbReference type="eggNOG" id="COG1200">
    <property type="taxonomic scope" value="Bacteria"/>
</dbReference>
<dbReference type="InterPro" id="IPR001650">
    <property type="entry name" value="Helicase_C-like"/>
</dbReference>
<dbReference type="CDD" id="cd04488">
    <property type="entry name" value="RecG_wedge_OBF"/>
    <property type="match status" value="1"/>
</dbReference>
<dbReference type="GO" id="GO:0043138">
    <property type="term" value="F:3'-5' DNA helicase activity"/>
    <property type="evidence" value="ECO:0007669"/>
    <property type="project" value="UniProtKB-EC"/>
</dbReference>
<dbReference type="CDD" id="cd17992">
    <property type="entry name" value="DEXHc_RecG"/>
    <property type="match status" value="1"/>
</dbReference>
<dbReference type="InterPro" id="IPR012340">
    <property type="entry name" value="NA-bd_OB-fold"/>
</dbReference>
<dbReference type="RefSeq" id="WP_015712457.1">
    <property type="nucleotide sequence ID" value="NC_015577.1"/>
</dbReference>
<evidence type="ECO:0000256" key="10">
    <source>
        <dbReference type="ARBA" id="ARBA00023204"/>
    </source>
</evidence>
<evidence type="ECO:0000256" key="9">
    <source>
        <dbReference type="ARBA" id="ARBA00023172"/>
    </source>
</evidence>
<evidence type="ECO:0000259" key="16">
    <source>
        <dbReference type="PROSITE" id="PS51192"/>
    </source>
</evidence>
<reference evidence="18 19" key="2">
    <citation type="journal article" date="2011" name="ISME J.">
        <title>RNA-seq reveals cooperative metabolic interactions between two termite-gut spirochete species in co-culture.</title>
        <authorList>
            <person name="Rosenthal A.Z."/>
            <person name="Matson E.G."/>
            <person name="Eldar A."/>
            <person name="Leadbetter J.R."/>
        </authorList>
    </citation>
    <scope>NUCLEOTIDE SEQUENCE [LARGE SCALE GENOMIC DNA]</scope>
    <source>
        <strain evidence="19">ATCC BAA-888 / DSM 13862 / ZAS-9</strain>
    </source>
</reference>
<keyword evidence="5 15" id="KW-0378">Hydrolase</keyword>
<dbReference type="InterPro" id="IPR047112">
    <property type="entry name" value="RecG/Mfd"/>
</dbReference>
<keyword evidence="4 15" id="KW-0227">DNA damage</keyword>
<evidence type="ECO:0000256" key="14">
    <source>
        <dbReference type="ARBA" id="ARBA00048988"/>
    </source>
</evidence>
<dbReference type="Proteomes" id="UP000009222">
    <property type="component" value="Chromosome"/>
</dbReference>
<dbReference type="GO" id="GO:0003677">
    <property type="term" value="F:DNA binding"/>
    <property type="evidence" value="ECO:0007669"/>
    <property type="project" value="UniProtKB-KW"/>
</dbReference>
<keyword evidence="6 15" id="KW-0347">Helicase</keyword>
<evidence type="ECO:0000256" key="11">
    <source>
        <dbReference type="ARBA" id="ARBA00023235"/>
    </source>
</evidence>
<keyword evidence="19" id="KW-1185">Reference proteome</keyword>
<dbReference type="GO" id="GO:0016887">
    <property type="term" value="F:ATP hydrolysis activity"/>
    <property type="evidence" value="ECO:0007669"/>
    <property type="project" value="RHEA"/>
</dbReference>
<dbReference type="Gene3D" id="2.40.50.140">
    <property type="entry name" value="Nucleic acid-binding proteins"/>
    <property type="match status" value="1"/>
</dbReference>
<reference evidence="19" key="1">
    <citation type="submission" date="2009-12" db="EMBL/GenBank/DDBJ databases">
        <title>Complete sequence of Treponema azotonutricium strain ZAS-9.</title>
        <authorList>
            <person name="Tetu S.G."/>
            <person name="Matson E."/>
            <person name="Ren Q."/>
            <person name="Seshadri R."/>
            <person name="Elbourne L."/>
            <person name="Hassan K.A."/>
            <person name="Durkin A."/>
            <person name="Radune D."/>
            <person name="Mohamoud Y."/>
            <person name="Shay R."/>
            <person name="Jin S."/>
            <person name="Zhang X."/>
            <person name="Lucey K."/>
            <person name="Ballor N.R."/>
            <person name="Ottesen E."/>
            <person name="Rosenthal R."/>
            <person name="Allen A."/>
            <person name="Leadbetter J.R."/>
            <person name="Paulsen I.T."/>
        </authorList>
    </citation>
    <scope>NUCLEOTIDE SEQUENCE [LARGE SCALE GENOMIC DNA]</scope>
    <source>
        <strain evidence="19">ATCC BAA-888 / DSM 13862 / ZAS-9</strain>
    </source>
</reference>
<dbReference type="InterPro" id="IPR033454">
    <property type="entry name" value="RecG_wedge"/>
</dbReference>
<dbReference type="InterPro" id="IPR027417">
    <property type="entry name" value="P-loop_NTPase"/>
</dbReference>
<evidence type="ECO:0000256" key="5">
    <source>
        <dbReference type="ARBA" id="ARBA00022801"/>
    </source>
</evidence>
<comment type="catalytic activity">
    <reaction evidence="14 15">
        <text>ATP + H2O = ADP + phosphate + H(+)</text>
        <dbReference type="Rhea" id="RHEA:13065"/>
        <dbReference type="ChEBI" id="CHEBI:15377"/>
        <dbReference type="ChEBI" id="CHEBI:15378"/>
        <dbReference type="ChEBI" id="CHEBI:30616"/>
        <dbReference type="ChEBI" id="CHEBI:43474"/>
        <dbReference type="ChEBI" id="CHEBI:456216"/>
        <dbReference type="EC" id="5.6.2.4"/>
    </reaction>
</comment>
<dbReference type="OrthoDB" id="9804325at2"/>
<dbReference type="PANTHER" id="PTHR47964">
    <property type="entry name" value="ATP-DEPENDENT DNA HELICASE HOMOLOG RECG, CHLOROPLASTIC"/>
    <property type="match status" value="1"/>
</dbReference>
<gene>
    <name evidence="18" type="primary">recG</name>
    <name evidence="18" type="ordered locus">TREAZ_3099</name>
</gene>
<keyword evidence="11" id="KW-0413">Isomerase</keyword>
<proteinExistence type="inferred from homology"/>
<keyword evidence="10 15" id="KW-0234">DNA repair</keyword>
<sequence length="720" mass="80106">MFLRELDAALDHVKPKRTGEKTFEALARLGIVDVGTLLCHYPRKWEDRSEELPLNCFNLGNVYTTVTVLSHGWFYANHRRTLKIIVEDDTAKASLVCYNRSFWEHQLLVGMKVKIYGEFKYEYGELQSKAFEIVNPNDEGLGKILPIYPLTEGLSQNILRRFMRRALDIYTSNLENELPEEIIKRDDLYSKPQALQAIHFPSSYEARDRAEKTIVYEELFYLEMIVGKRAMERRAAPASGKRAITTGSGFSPLQKRLIERLPFSLTPGQIETAGEINRDMDGPYPMARLLQGDVGSGKTLVSFLACLRAVEEAEGQRGQAALMAPTELLARQHAENAAKLLEPLGLRIAFLTGNIKAAGRAQLLKALAAGEIDIVAGTHALFSRDTIYSNLRLVVIDEQHRFGVTQRQAVMAKGQSSLKAQGTPDLLMMSATPIPRTLALTVFGDLDVSVIRDMPPGRKPIKTHLVKESNENKVYDFARKELAAGHQAYFVYPLIGEGEPGSRAENLKDVTTMAEKLAKTIFPKYPVALIHSRLDEEEKQKAMEAFRRGEVKVLAATSVVEVGVDVPNATCMVIEHAERFGLSALHQLRGRVGRGEAQSYCILIYSDQEIPPELVGVNPEILSEDERSKEGKRLMVMLKSSDGFEIAEKDLILRGPGQIAGIEQSGYLALGLADPVRDADKLARARADAFAILEKDPGLLQPENRRMAAVLERAPPFGLV</sequence>
<dbReference type="NCBIfam" id="TIGR00643">
    <property type="entry name" value="recG"/>
    <property type="match status" value="1"/>
</dbReference>
<organism evidence="18 19">
    <name type="scientific">Leadbettera azotonutricia (strain ATCC BAA-888 / DSM 13862 / ZAS-9)</name>
    <name type="common">Treponema azotonutricium</name>
    <dbReference type="NCBI Taxonomy" id="545695"/>
    <lineage>
        <taxon>Bacteria</taxon>
        <taxon>Pseudomonadati</taxon>
        <taxon>Spirochaetota</taxon>
        <taxon>Spirochaetia</taxon>
        <taxon>Spirochaetales</taxon>
        <taxon>Breznakiellaceae</taxon>
        <taxon>Leadbettera</taxon>
    </lineage>
</organism>
<dbReference type="PROSITE" id="PS51192">
    <property type="entry name" value="HELICASE_ATP_BIND_1"/>
    <property type="match status" value="1"/>
</dbReference>
<dbReference type="EMBL" id="CP001841">
    <property type="protein sequence ID" value="AEF82645.1"/>
    <property type="molecule type" value="Genomic_DNA"/>
</dbReference>
<evidence type="ECO:0000256" key="6">
    <source>
        <dbReference type="ARBA" id="ARBA00022806"/>
    </source>
</evidence>
<dbReference type="Pfam" id="PF00271">
    <property type="entry name" value="Helicase_C"/>
    <property type="match status" value="1"/>
</dbReference>
<dbReference type="SMART" id="SM00487">
    <property type="entry name" value="DEXDc"/>
    <property type="match status" value="1"/>
</dbReference>
<dbReference type="Gene3D" id="3.40.50.300">
    <property type="entry name" value="P-loop containing nucleotide triphosphate hydrolases"/>
    <property type="match status" value="2"/>
</dbReference>
<evidence type="ECO:0000256" key="15">
    <source>
        <dbReference type="RuleBase" id="RU363016"/>
    </source>
</evidence>
<dbReference type="AlphaFoldDB" id="F5YAH1"/>
<evidence type="ECO:0000313" key="19">
    <source>
        <dbReference type="Proteomes" id="UP000009222"/>
    </source>
</evidence>
<keyword evidence="7 15" id="KW-0067">ATP-binding</keyword>
<keyword evidence="8" id="KW-0238">DNA-binding</keyword>
<feature type="domain" description="Helicase ATP-binding" evidence="16">
    <location>
        <begin position="279"/>
        <end position="451"/>
    </location>
</feature>
<dbReference type="Pfam" id="PF00270">
    <property type="entry name" value="DEAD"/>
    <property type="match status" value="1"/>
</dbReference>
<dbReference type="HOGENOM" id="CLU_005122_7_1_12"/>
<dbReference type="SUPFAM" id="SSF52540">
    <property type="entry name" value="P-loop containing nucleoside triphosphate hydrolases"/>
    <property type="match status" value="2"/>
</dbReference>
<evidence type="ECO:0000256" key="3">
    <source>
        <dbReference type="ARBA" id="ARBA00022741"/>
    </source>
</evidence>
<dbReference type="InterPro" id="IPR045562">
    <property type="entry name" value="RecG_dom3_C"/>
</dbReference>
<keyword evidence="3 15" id="KW-0547">Nucleotide-binding</keyword>
<dbReference type="GO" id="GO:0005524">
    <property type="term" value="F:ATP binding"/>
    <property type="evidence" value="ECO:0007669"/>
    <property type="project" value="UniProtKB-KW"/>
</dbReference>
<dbReference type="EC" id="5.6.2.4" evidence="13 15"/>
<dbReference type="PROSITE" id="PS51194">
    <property type="entry name" value="HELICASE_CTER"/>
    <property type="match status" value="1"/>
</dbReference>
<evidence type="ECO:0000256" key="13">
    <source>
        <dbReference type="ARBA" id="ARBA00034808"/>
    </source>
</evidence>
<dbReference type="NCBIfam" id="NF008165">
    <property type="entry name" value="PRK10917.1-3"/>
    <property type="match status" value="1"/>
</dbReference>
<feature type="domain" description="Helicase C-terminal" evidence="17">
    <location>
        <begin position="470"/>
        <end position="652"/>
    </location>
</feature>
<dbReference type="SUPFAM" id="SSF50249">
    <property type="entry name" value="Nucleic acid-binding proteins"/>
    <property type="match status" value="1"/>
</dbReference>
<dbReference type="InterPro" id="IPR014001">
    <property type="entry name" value="Helicase_ATP-bd"/>
</dbReference>
<dbReference type="FunCoup" id="F5YAH1">
    <property type="interactions" value="369"/>
</dbReference>